<protein>
    <submittedName>
        <fullName evidence="2">Copia protein</fullName>
    </submittedName>
</protein>
<feature type="domain" description="Reverse transcriptase Ty1/copia-type" evidence="1">
    <location>
        <begin position="28"/>
        <end position="117"/>
    </location>
</feature>
<dbReference type="AlphaFoldDB" id="A0A6L2N0M5"/>
<evidence type="ECO:0000313" key="2">
    <source>
        <dbReference type="EMBL" id="GEU79673.1"/>
    </source>
</evidence>
<comment type="caution">
    <text evidence="2">The sequence shown here is derived from an EMBL/GenBank/DDBJ whole genome shotgun (WGS) entry which is preliminary data.</text>
</comment>
<dbReference type="Pfam" id="PF07727">
    <property type="entry name" value="RVT_2"/>
    <property type="match status" value="1"/>
</dbReference>
<name>A0A6L2N0M5_TANCI</name>
<dbReference type="PANTHER" id="PTHR11439">
    <property type="entry name" value="GAG-POL-RELATED RETROTRANSPOSON"/>
    <property type="match status" value="1"/>
</dbReference>
<organism evidence="2">
    <name type="scientific">Tanacetum cinerariifolium</name>
    <name type="common">Dalmatian daisy</name>
    <name type="synonym">Chrysanthemum cinerariifolium</name>
    <dbReference type="NCBI Taxonomy" id="118510"/>
    <lineage>
        <taxon>Eukaryota</taxon>
        <taxon>Viridiplantae</taxon>
        <taxon>Streptophyta</taxon>
        <taxon>Embryophyta</taxon>
        <taxon>Tracheophyta</taxon>
        <taxon>Spermatophyta</taxon>
        <taxon>Magnoliopsida</taxon>
        <taxon>eudicotyledons</taxon>
        <taxon>Gunneridae</taxon>
        <taxon>Pentapetalae</taxon>
        <taxon>asterids</taxon>
        <taxon>campanulids</taxon>
        <taxon>Asterales</taxon>
        <taxon>Asteraceae</taxon>
        <taxon>Asteroideae</taxon>
        <taxon>Anthemideae</taxon>
        <taxon>Anthemidinae</taxon>
        <taxon>Tanacetum</taxon>
    </lineage>
</organism>
<gene>
    <name evidence="2" type="ORF">Tci_051651</name>
</gene>
<sequence length="239" mass="26379">MASTRADEIHNIIVGDIPCASAVGDPDHGHKQEEGIDYDEVFAPVAWIEAIKLFLAYALFMDFTVYQMDVKSAFLYGTIEEEVYVSQHLGFVDPEFPDKVYKVEKALCGLYQAPRACKYSNGDTQPLSKDATGTDVDVHLYSDYAGASLDRKSTTGGCQFLGSRLIFWQCKKQTIVANSTTEAKYILLPTTVDRSFSISKGSCSLGGLSKSIPSSALVVERSLSMDSKEEIALELLWLW</sequence>
<evidence type="ECO:0000259" key="1">
    <source>
        <dbReference type="Pfam" id="PF07727"/>
    </source>
</evidence>
<proteinExistence type="predicted"/>
<dbReference type="PANTHER" id="PTHR11439:SF509">
    <property type="entry name" value="RNA-DIRECTED DNA POLYMERASE"/>
    <property type="match status" value="1"/>
</dbReference>
<dbReference type="CDD" id="cd09272">
    <property type="entry name" value="RNase_HI_RT_Ty1"/>
    <property type="match status" value="1"/>
</dbReference>
<reference evidence="2" key="1">
    <citation type="journal article" date="2019" name="Sci. Rep.">
        <title>Draft genome of Tanacetum cinerariifolium, the natural source of mosquito coil.</title>
        <authorList>
            <person name="Yamashiro T."/>
            <person name="Shiraishi A."/>
            <person name="Satake H."/>
            <person name="Nakayama K."/>
        </authorList>
    </citation>
    <scope>NUCLEOTIDE SEQUENCE</scope>
</reference>
<dbReference type="EMBL" id="BKCJ010007921">
    <property type="protein sequence ID" value="GEU79673.1"/>
    <property type="molecule type" value="Genomic_DNA"/>
</dbReference>
<dbReference type="InterPro" id="IPR013103">
    <property type="entry name" value="RVT_2"/>
</dbReference>
<accession>A0A6L2N0M5</accession>